<evidence type="ECO:0000256" key="1">
    <source>
        <dbReference type="SAM" id="MobiDB-lite"/>
    </source>
</evidence>
<sequence>MSDELSRIHTGNGVVNIFEMCLNNNLLRKTTRVAIETDGEMFCENCPIVNPPVGLSAFSRDLAGQMSRPSEVAMSRPDPPGEKMFSGFSIQCSGVSLRLHAADVIPSAQGLIGSGSGLWVSAPRSSVVSLVKCMPFSSLFNLDLLFAMIPSLIFSALRNLPSCLRYSVKSQSKRPGHGGKKAKSRKNKIW</sequence>
<feature type="region of interest" description="Disordered" evidence="1">
    <location>
        <begin position="169"/>
        <end position="190"/>
    </location>
</feature>
<dbReference type="Proteomes" id="UP000830671">
    <property type="component" value="Chromosome 5"/>
</dbReference>
<proteinExistence type="predicted"/>
<feature type="compositionally biased region" description="Basic residues" evidence="1">
    <location>
        <begin position="171"/>
        <end position="190"/>
    </location>
</feature>
<dbReference type="RefSeq" id="XP_049147021.1">
    <property type="nucleotide sequence ID" value="XM_049289876.1"/>
</dbReference>
<evidence type="ECO:0000313" key="2">
    <source>
        <dbReference type="EMBL" id="UQC85407.1"/>
    </source>
</evidence>
<dbReference type="EMBL" id="CP019477">
    <property type="protein sequence ID" value="UQC85407.1"/>
    <property type="molecule type" value="Genomic_DNA"/>
</dbReference>
<organism evidence="2 3">
    <name type="scientific">Colletotrichum lupini</name>
    <dbReference type="NCBI Taxonomy" id="145971"/>
    <lineage>
        <taxon>Eukaryota</taxon>
        <taxon>Fungi</taxon>
        <taxon>Dikarya</taxon>
        <taxon>Ascomycota</taxon>
        <taxon>Pezizomycotina</taxon>
        <taxon>Sordariomycetes</taxon>
        <taxon>Hypocreomycetidae</taxon>
        <taxon>Glomerellales</taxon>
        <taxon>Glomerellaceae</taxon>
        <taxon>Colletotrichum</taxon>
        <taxon>Colletotrichum acutatum species complex</taxon>
    </lineage>
</organism>
<accession>A0A9Q8SXL0</accession>
<gene>
    <name evidence="2" type="ORF">CLUP02_10904</name>
</gene>
<reference evidence="2" key="1">
    <citation type="journal article" date="2021" name="Mol. Plant Microbe Interact.">
        <title>Complete Genome Sequence of the Plant-Pathogenic Fungus Colletotrichum lupini.</title>
        <authorList>
            <person name="Baroncelli R."/>
            <person name="Pensec F."/>
            <person name="Da Lio D."/>
            <person name="Boufleur T."/>
            <person name="Vicente I."/>
            <person name="Sarrocco S."/>
            <person name="Picot A."/>
            <person name="Baraldi E."/>
            <person name="Sukno S."/>
            <person name="Thon M."/>
            <person name="Le Floch G."/>
        </authorList>
    </citation>
    <scope>NUCLEOTIDE SEQUENCE</scope>
    <source>
        <strain evidence="2">IMI 504893</strain>
    </source>
</reference>
<dbReference type="AlphaFoldDB" id="A0A9Q8SXL0"/>
<protein>
    <submittedName>
        <fullName evidence="2">Uncharacterized protein</fullName>
    </submittedName>
</protein>
<dbReference type="GeneID" id="73344886"/>
<dbReference type="KEGG" id="clup:CLUP02_10904"/>
<evidence type="ECO:0000313" key="3">
    <source>
        <dbReference type="Proteomes" id="UP000830671"/>
    </source>
</evidence>
<name>A0A9Q8SXL0_9PEZI</name>
<keyword evidence="3" id="KW-1185">Reference proteome</keyword>